<evidence type="ECO:0000313" key="2">
    <source>
        <dbReference type="EMBL" id="CCF32706.1"/>
    </source>
</evidence>
<evidence type="ECO:0000256" key="1">
    <source>
        <dbReference type="SAM" id="MobiDB-lite"/>
    </source>
</evidence>
<protein>
    <submittedName>
        <fullName evidence="2">Uncharacterized protein</fullName>
    </submittedName>
</protein>
<gene>
    <name evidence="2" type="ORF">CH063_05041</name>
</gene>
<proteinExistence type="predicted"/>
<dbReference type="EMBL" id="CACQ02000509">
    <property type="protein sequence ID" value="CCF32706.1"/>
    <property type="molecule type" value="Genomic_DNA"/>
</dbReference>
<evidence type="ECO:0000313" key="3">
    <source>
        <dbReference type="Proteomes" id="UP000007174"/>
    </source>
</evidence>
<dbReference type="AlphaFoldDB" id="H1UXK5"/>
<accession>H1UXK5</accession>
<feature type="region of interest" description="Disordered" evidence="1">
    <location>
        <begin position="107"/>
        <end position="126"/>
    </location>
</feature>
<reference evidence="3" key="1">
    <citation type="journal article" date="2012" name="Nat. Genet.">
        <title>Lifestyle transitions in plant pathogenic Colletotrichum fungi deciphered by genome and transcriptome analyses.</title>
        <authorList>
            <person name="O'Connell R.J."/>
            <person name="Thon M.R."/>
            <person name="Hacquard S."/>
            <person name="Amyotte S.G."/>
            <person name="Kleemann J."/>
            <person name="Torres M.F."/>
            <person name="Damm U."/>
            <person name="Buiate E.A."/>
            <person name="Epstein L."/>
            <person name="Alkan N."/>
            <person name="Altmueller J."/>
            <person name="Alvarado-Balderrama L."/>
            <person name="Bauser C.A."/>
            <person name="Becker C."/>
            <person name="Birren B.W."/>
            <person name="Chen Z."/>
            <person name="Choi J."/>
            <person name="Crouch J.A."/>
            <person name="Duvick J.P."/>
            <person name="Farman M.A."/>
            <person name="Gan P."/>
            <person name="Heiman D."/>
            <person name="Henrissat B."/>
            <person name="Howard R.J."/>
            <person name="Kabbage M."/>
            <person name="Koch C."/>
            <person name="Kracher B."/>
            <person name="Kubo Y."/>
            <person name="Law A.D."/>
            <person name="Lebrun M.-H."/>
            <person name="Lee Y.-H."/>
            <person name="Miyara I."/>
            <person name="Moore N."/>
            <person name="Neumann U."/>
            <person name="Nordstroem K."/>
            <person name="Panaccione D.G."/>
            <person name="Panstruga R."/>
            <person name="Place M."/>
            <person name="Proctor R.H."/>
            <person name="Prusky D."/>
            <person name="Rech G."/>
            <person name="Reinhardt R."/>
            <person name="Rollins J.A."/>
            <person name="Rounsley S."/>
            <person name="Schardl C.L."/>
            <person name="Schwartz D.C."/>
            <person name="Shenoy N."/>
            <person name="Shirasu K."/>
            <person name="Sikhakolli U.R."/>
            <person name="Stueber K."/>
            <person name="Sukno S.A."/>
            <person name="Sweigard J.A."/>
            <person name="Takano Y."/>
            <person name="Takahara H."/>
            <person name="Trail F."/>
            <person name="van der Does H.C."/>
            <person name="Voll L.M."/>
            <person name="Will I."/>
            <person name="Young S."/>
            <person name="Zeng Q."/>
            <person name="Zhang J."/>
            <person name="Zhou S."/>
            <person name="Dickman M.B."/>
            <person name="Schulze-Lefert P."/>
            <person name="Ver Loren van Themaat E."/>
            <person name="Ma L.-J."/>
            <person name="Vaillancourt L.J."/>
        </authorList>
    </citation>
    <scope>NUCLEOTIDE SEQUENCE [LARGE SCALE GENOMIC DNA]</scope>
    <source>
        <strain evidence="3">IMI 349063</strain>
    </source>
</reference>
<dbReference type="HOGENOM" id="CLU_1598420_0_0_1"/>
<feature type="non-terminal residue" evidence="2">
    <location>
        <position position="1"/>
    </location>
</feature>
<organism evidence="2 3">
    <name type="scientific">Colletotrichum higginsianum (strain IMI 349063)</name>
    <name type="common">Crucifer anthracnose fungus</name>
    <dbReference type="NCBI Taxonomy" id="759273"/>
    <lineage>
        <taxon>Eukaryota</taxon>
        <taxon>Fungi</taxon>
        <taxon>Dikarya</taxon>
        <taxon>Ascomycota</taxon>
        <taxon>Pezizomycotina</taxon>
        <taxon>Sordariomycetes</taxon>
        <taxon>Hypocreomycetidae</taxon>
        <taxon>Glomerellales</taxon>
        <taxon>Glomerellaceae</taxon>
        <taxon>Colletotrichum</taxon>
        <taxon>Colletotrichum destructivum species complex</taxon>
    </lineage>
</organism>
<dbReference type="Proteomes" id="UP000007174">
    <property type="component" value="Unassembled WGS sequence"/>
</dbReference>
<name>H1UXK5_COLHI</name>
<sequence>PHEQTLRISGTQPGYSQGTVAEAEELNLIGAQLKLNRRQDRSDDCDSATAIATATLRPGSELSQLSPVLSTFHLDLSLSLSLSLFRSPLHRTRLRRSRVVNTSLPPPVCTARRIRSKPTPRNTSRSPRRSRLVCLIHIHIHPRTLLVIDIRHWFLLTGPSYHRNHVV</sequence>